<proteinExistence type="predicted"/>
<dbReference type="RefSeq" id="WP_169398416.1">
    <property type="nucleotide sequence ID" value="NZ_BAAAJH010000040.1"/>
</dbReference>
<evidence type="ECO:0000313" key="8">
    <source>
        <dbReference type="Proteomes" id="UP001296706"/>
    </source>
</evidence>
<evidence type="ECO:0000256" key="6">
    <source>
        <dbReference type="SAM" id="Phobius"/>
    </source>
</evidence>
<keyword evidence="5 6" id="KW-0472">Membrane</keyword>
<comment type="caution">
    <text evidence="7">The sequence shown here is derived from an EMBL/GenBank/DDBJ whole genome shotgun (WGS) entry which is preliminary data.</text>
</comment>
<name>A0ABX1RK43_9PSEU</name>
<dbReference type="EMBL" id="JAAXKY010000098">
    <property type="protein sequence ID" value="NMH80362.1"/>
    <property type="molecule type" value="Genomic_DNA"/>
</dbReference>
<dbReference type="InterPro" id="IPR001123">
    <property type="entry name" value="LeuE-type"/>
</dbReference>
<evidence type="ECO:0000256" key="5">
    <source>
        <dbReference type="ARBA" id="ARBA00023136"/>
    </source>
</evidence>
<sequence>MTFERWLAFVGVMLVLVCTPGPDFAVVVRHALEDRRHGVGAAAGIVTGLAVHTTAAAVGLSALVAAHPGVLTGIRVAGAAYLLLLGFQALRSALPAAREAHAAPQRSGRPYVDGLAGNLLNPKALLLFLGLLPQFVTPGRGVVGQILLLAATIVVIVVLWYALVIGVAGRSRGRLRRAGARRALNAVTGTALMAVATTVMLG</sequence>
<dbReference type="PANTHER" id="PTHR30086:SF20">
    <property type="entry name" value="ARGININE EXPORTER PROTEIN ARGO-RELATED"/>
    <property type="match status" value="1"/>
</dbReference>
<feature type="transmembrane region" description="Helical" evidence="6">
    <location>
        <begin position="72"/>
        <end position="94"/>
    </location>
</feature>
<dbReference type="Proteomes" id="UP001296706">
    <property type="component" value="Unassembled WGS sequence"/>
</dbReference>
<dbReference type="PANTHER" id="PTHR30086">
    <property type="entry name" value="ARGININE EXPORTER PROTEIN ARGO"/>
    <property type="match status" value="1"/>
</dbReference>
<keyword evidence="8" id="KW-1185">Reference proteome</keyword>
<feature type="transmembrane region" description="Helical" evidence="6">
    <location>
        <begin position="6"/>
        <end position="28"/>
    </location>
</feature>
<feature type="transmembrane region" description="Helical" evidence="6">
    <location>
        <begin position="183"/>
        <end position="201"/>
    </location>
</feature>
<keyword evidence="2" id="KW-1003">Cell membrane</keyword>
<accession>A0ABX1RK43</accession>
<dbReference type="Pfam" id="PF01810">
    <property type="entry name" value="LysE"/>
    <property type="match status" value="1"/>
</dbReference>
<gene>
    <name evidence="7" type="ORF">HF577_25145</name>
</gene>
<evidence type="ECO:0000256" key="2">
    <source>
        <dbReference type="ARBA" id="ARBA00022475"/>
    </source>
</evidence>
<reference evidence="7 8" key="1">
    <citation type="submission" date="2020-04" db="EMBL/GenBank/DDBJ databases">
        <authorList>
            <person name="Klaysubun C."/>
            <person name="Duangmal K."/>
            <person name="Lipun K."/>
        </authorList>
    </citation>
    <scope>NUCLEOTIDE SEQUENCE [LARGE SCALE GENOMIC DNA]</scope>
    <source>
        <strain evidence="7 8">JCM 11839</strain>
    </source>
</reference>
<keyword evidence="4 6" id="KW-1133">Transmembrane helix</keyword>
<evidence type="ECO:0000256" key="1">
    <source>
        <dbReference type="ARBA" id="ARBA00004651"/>
    </source>
</evidence>
<feature type="transmembrane region" description="Helical" evidence="6">
    <location>
        <begin position="142"/>
        <end position="163"/>
    </location>
</feature>
<comment type="subcellular location">
    <subcellularLocation>
        <location evidence="1">Cell membrane</location>
        <topology evidence="1">Multi-pass membrane protein</topology>
    </subcellularLocation>
</comment>
<keyword evidence="3 6" id="KW-0812">Transmembrane</keyword>
<dbReference type="PIRSF" id="PIRSF006324">
    <property type="entry name" value="LeuE"/>
    <property type="match status" value="1"/>
</dbReference>
<organism evidence="7 8">
    <name type="scientific">Pseudonocardia xinjiangensis</name>
    <dbReference type="NCBI Taxonomy" id="75289"/>
    <lineage>
        <taxon>Bacteria</taxon>
        <taxon>Bacillati</taxon>
        <taxon>Actinomycetota</taxon>
        <taxon>Actinomycetes</taxon>
        <taxon>Pseudonocardiales</taxon>
        <taxon>Pseudonocardiaceae</taxon>
        <taxon>Pseudonocardia</taxon>
    </lineage>
</organism>
<protein>
    <submittedName>
        <fullName evidence="7">LysE family translocator</fullName>
    </submittedName>
</protein>
<feature type="transmembrane region" description="Helical" evidence="6">
    <location>
        <begin position="115"/>
        <end position="136"/>
    </location>
</feature>
<evidence type="ECO:0000313" key="7">
    <source>
        <dbReference type="EMBL" id="NMH80362.1"/>
    </source>
</evidence>
<evidence type="ECO:0000256" key="3">
    <source>
        <dbReference type="ARBA" id="ARBA00022692"/>
    </source>
</evidence>
<feature type="transmembrane region" description="Helical" evidence="6">
    <location>
        <begin position="40"/>
        <end position="66"/>
    </location>
</feature>
<evidence type="ECO:0000256" key="4">
    <source>
        <dbReference type="ARBA" id="ARBA00022989"/>
    </source>
</evidence>